<evidence type="ECO:0000313" key="7">
    <source>
        <dbReference type="EMBL" id="VAW41911.1"/>
    </source>
</evidence>
<comment type="subcellular location">
    <subcellularLocation>
        <location evidence="1">Cell envelope</location>
    </subcellularLocation>
</comment>
<gene>
    <name evidence="7" type="ORF">MNBD_DELTA04-1566</name>
</gene>
<feature type="transmembrane region" description="Helical" evidence="4">
    <location>
        <begin position="21"/>
        <end position="39"/>
    </location>
</feature>
<dbReference type="PRINTS" id="PR01490">
    <property type="entry name" value="RTXTOXIND"/>
</dbReference>
<dbReference type="InterPro" id="IPR050465">
    <property type="entry name" value="UPF0194_transport"/>
</dbReference>
<keyword evidence="4" id="KW-0472">Membrane</keyword>
<evidence type="ECO:0000256" key="2">
    <source>
        <dbReference type="ARBA" id="ARBA00023054"/>
    </source>
</evidence>
<evidence type="ECO:0000259" key="6">
    <source>
        <dbReference type="Pfam" id="PF25954"/>
    </source>
</evidence>
<dbReference type="Gene3D" id="2.40.50.100">
    <property type="match status" value="1"/>
</dbReference>
<evidence type="ECO:0000256" key="4">
    <source>
        <dbReference type="SAM" id="Phobius"/>
    </source>
</evidence>
<organism evidence="7">
    <name type="scientific">hydrothermal vent metagenome</name>
    <dbReference type="NCBI Taxonomy" id="652676"/>
    <lineage>
        <taxon>unclassified sequences</taxon>
        <taxon>metagenomes</taxon>
        <taxon>ecological metagenomes</taxon>
    </lineage>
</organism>
<accession>A0A3B0VG59</accession>
<evidence type="ECO:0000259" key="5">
    <source>
        <dbReference type="Pfam" id="PF25881"/>
    </source>
</evidence>
<dbReference type="Pfam" id="PF25881">
    <property type="entry name" value="HH_YBHG"/>
    <property type="match status" value="1"/>
</dbReference>
<dbReference type="SUPFAM" id="SSF111369">
    <property type="entry name" value="HlyD-like secretion proteins"/>
    <property type="match status" value="2"/>
</dbReference>
<dbReference type="EMBL" id="UOEY01000139">
    <property type="protein sequence ID" value="VAW41911.1"/>
    <property type="molecule type" value="Genomic_DNA"/>
</dbReference>
<reference evidence="7" key="1">
    <citation type="submission" date="2018-06" db="EMBL/GenBank/DDBJ databases">
        <authorList>
            <person name="Zhirakovskaya E."/>
        </authorList>
    </citation>
    <scope>NUCLEOTIDE SEQUENCE</scope>
</reference>
<evidence type="ECO:0000256" key="3">
    <source>
        <dbReference type="SAM" id="Coils"/>
    </source>
</evidence>
<dbReference type="Gene3D" id="2.40.30.170">
    <property type="match status" value="1"/>
</dbReference>
<feature type="domain" description="CusB-like beta-barrel" evidence="6">
    <location>
        <begin position="258"/>
        <end position="344"/>
    </location>
</feature>
<keyword evidence="4" id="KW-0812">Transmembrane</keyword>
<proteinExistence type="predicted"/>
<dbReference type="PANTHER" id="PTHR32347:SF23">
    <property type="entry name" value="BLL5650 PROTEIN"/>
    <property type="match status" value="1"/>
</dbReference>
<keyword evidence="2 3" id="KW-0175">Coiled coil</keyword>
<sequence length="359" mass="40322">MVVANIYQQEVFIVNKNKRKVIILGLLLVIIAGGGYYYYHKATRHRRPAGQLQLYGNVDIRQVAVAFYDSGRIQKIMVREGDRVKAGQLLAQLNPARYQAALKRLAAELVIQRHEVAKLEHGSRPEEIKAARAKVKGLSARMDNARLIYRRLQKMYAKKSIARQKVDDAQAVYNSLREEVRAARQELDLAVKGPRLEDIAAARAKLQAKEAAVSLARIQLKDTKVYAPVDGVIQDRIMEPGDMAFPNTPLLTLARTSPVWVRAYIPESNLGRIKLGMKAAISTDSFPGKRYRGWVGYISPTAEFTPKNVESPDLRTRLVYQARIFACNPRGELRLGMPATVTINLRQTADNGMRDKCGE</sequence>
<name>A0A3B0VG59_9ZZZZ</name>
<feature type="coiled-coil region" evidence="3">
    <location>
        <begin position="128"/>
        <end position="193"/>
    </location>
</feature>
<keyword evidence="4" id="KW-1133">Transmembrane helix</keyword>
<evidence type="ECO:0000256" key="1">
    <source>
        <dbReference type="ARBA" id="ARBA00004196"/>
    </source>
</evidence>
<dbReference type="InterPro" id="IPR058792">
    <property type="entry name" value="Beta-barrel_RND_2"/>
</dbReference>
<dbReference type="AlphaFoldDB" id="A0A3B0VG59"/>
<dbReference type="Pfam" id="PF25954">
    <property type="entry name" value="Beta-barrel_RND_2"/>
    <property type="match status" value="1"/>
</dbReference>
<dbReference type="InterPro" id="IPR059052">
    <property type="entry name" value="HH_YbhG-like"/>
</dbReference>
<dbReference type="Gene3D" id="1.10.287.470">
    <property type="entry name" value="Helix hairpin bin"/>
    <property type="match status" value="1"/>
</dbReference>
<feature type="domain" description="YbhG-like alpha-helical hairpin" evidence="5">
    <location>
        <begin position="97"/>
        <end position="222"/>
    </location>
</feature>
<dbReference type="GO" id="GO:0030313">
    <property type="term" value="C:cell envelope"/>
    <property type="evidence" value="ECO:0007669"/>
    <property type="project" value="UniProtKB-SubCell"/>
</dbReference>
<dbReference type="PANTHER" id="PTHR32347">
    <property type="entry name" value="EFFLUX SYSTEM COMPONENT YKNX-RELATED"/>
    <property type="match status" value="1"/>
</dbReference>
<protein>
    <submittedName>
        <fullName evidence="7">ABC-type efflux pump membrane fusion component YbhG</fullName>
    </submittedName>
</protein>